<keyword evidence="2" id="KW-1185">Reference proteome</keyword>
<accession>A0A1N7SBN6</accession>
<evidence type="ECO:0000313" key="1">
    <source>
        <dbReference type="EMBL" id="SIT44816.1"/>
    </source>
</evidence>
<name>A0A1N7SBN6_9BURK</name>
<dbReference type="AlphaFoldDB" id="A0A1N7SBN6"/>
<organism evidence="1 2">
    <name type="scientific">Paraburkholderia piptadeniae</name>
    <dbReference type="NCBI Taxonomy" id="1701573"/>
    <lineage>
        <taxon>Bacteria</taxon>
        <taxon>Pseudomonadati</taxon>
        <taxon>Pseudomonadota</taxon>
        <taxon>Betaproteobacteria</taxon>
        <taxon>Burkholderiales</taxon>
        <taxon>Burkholderiaceae</taxon>
        <taxon>Paraburkholderia</taxon>
    </lineage>
</organism>
<comment type="caution">
    <text evidence="1">The sequence shown here is derived from an EMBL/GenBank/DDBJ whole genome shotgun (WGS) entry which is preliminary data.</text>
</comment>
<evidence type="ECO:0000313" key="2">
    <source>
        <dbReference type="Proteomes" id="UP000195569"/>
    </source>
</evidence>
<dbReference type="Proteomes" id="UP000195569">
    <property type="component" value="Unassembled WGS sequence"/>
</dbReference>
<proteinExistence type="predicted"/>
<reference evidence="1" key="1">
    <citation type="submission" date="2016-12" db="EMBL/GenBank/DDBJ databases">
        <authorList>
            <person name="Moulin L."/>
        </authorList>
    </citation>
    <scope>NUCLEOTIDE SEQUENCE [LARGE SCALE GENOMIC DNA]</scope>
    <source>
        <strain evidence="1">STM 7183</strain>
    </source>
</reference>
<sequence length="33" mass="3776">MSDAPFDRVVLVTDTRRKPDINLDGLTLARYRA</sequence>
<dbReference type="EMBL" id="CYGY02000043">
    <property type="protein sequence ID" value="SIT44816.1"/>
    <property type="molecule type" value="Genomic_DNA"/>
</dbReference>
<protein>
    <submittedName>
        <fullName evidence="1">Uncharacterized protein</fullName>
    </submittedName>
</protein>
<gene>
    <name evidence="1" type="ORF">BN2476_430054</name>
</gene>